<dbReference type="OrthoDB" id="10068174at2759"/>
<feature type="domain" description="Reverse transcriptase RNase H-like" evidence="7">
    <location>
        <begin position="25"/>
        <end position="99"/>
    </location>
</feature>
<feature type="non-terminal residue" evidence="8">
    <location>
        <position position="175"/>
    </location>
</feature>
<dbReference type="PANTHER" id="PTHR33050">
    <property type="entry name" value="REVERSE TRANSCRIPTASE DOMAIN-CONTAINING PROTEIN"/>
    <property type="match status" value="1"/>
</dbReference>
<evidence type="ECO:0000313" key="9">
    <source>
        <dbReference type="Proteomes" id="UP000765507"/>
    </source>
</evidence>
<dbReference type="Pfam" id="PF17917">
    <property type="entry name" value="RT_RNaseH"/>
    <property type="match status" value="1"/>
</dbReference>
<keyword evidence="1" id="KW-0808">Transferase</keyword>
<dbReference type="InterPro" id="IPR041373">
    <property type="entry name" value="RT_RNaseH"/>
</dbReference>
<evidence type="ECO:0000256" key="5">
    <source>
        <dbReference type="ARBA" id="ARBA00022801"/>
    </source>
</evidence>
<dbReference type="GO" id="GO:0004519">
    <property type="term" value="F:endonuclease activity"/>
    <property type="evidence" value="ECO:0007669"/>
    <property type="project" value="UniProtKB-KW"/>
</dbReference>
<evidence type="ECO:0000313" key="8">
    <source>
        <dbReference type="EMBL" id="KAG6930889.1"/>
    </source>
</evidence>
<dbReference type="AlphaFoldDB" id="A0A8T1SPM9"/>
<reference evidence="8 9" key="1">
    <citation type="journal article" date="2020" name="G3 (Bethesda)">
        <title>Draft Genome of the Common Snapping Turtle, Chelydra serpentina, a Model for Phenotypic Plasticity in Reptiles.</title>
        <authorList>
            <person name="Das D."/>
            <person name="Singh S.K."/>
            <person name="Bierstedt J."/>
            <person name="Erickson A."/>
            <person name="Galli G.L.J."/>
            <person name="Crossley D.A. 2nd"/>
            <person name="Rhen T."/>
        </authorList>
    </citation>
    <scope>NUCLEOTIDE SEQUENCE [LARGE SCALE GENOMIC DNA]</scope>
    <source>
        <strain evidence="8">KW</strain>
    </source>
</reference>
<dbReference type="GO" id="GO:0016787">
    <property type="term" value="F:hydrolase activity"/>
    <property type="evidence" value="ECO:0007669"/>
    <property type="project" value="UniProtKB-KW"/>
</dbReference>
<comment type="caution">
    <text evidence="8">The sequence shown here is derived from an EMBL/GenBank/DDBJ whole genome shotgun (WGS) entry which is preliminary data.</text>
</comment>
<evidence type="ECO:0000259" key="7">
    <source>
        <dbReference type="Pfam" id="PF17917"/>
    </source>
</evidence>
<keyword evidence="2" id="KW-0548">Nucleotidyltransferase</keyword>
<dbReference type="InterPro" id="IPR043502">
    <property type="entry name" value="DNA/RNA_pol_sf"/>
</dbReference>
<gene>
    <name evidence="8" type="ORF">G0U57_002791</name>
</gene>
<evidence type="ECO:0000256" key="3">
    <source>
        <dbReference type="ARBA" id="ARBA00022722"/>
    </source>
</evidence>
<name>A0A8T1SPM9_CHESE</name>
<dbReference type="InterPro" id="IPR052055">
    <property type="entry name" value="Hepadnavirus_pol/RT"/>
</dbReference>
<keyword evidence="9" id="KW-1185">Reference proteome</keyword>
<evidence type="ECO:0000256" key="4">
    <source>
        <dbReference type="ARBA" id="ARBA00022759"/>
    </source>
</evidence>
<proteinExistence type="predicted"/>
<protein>
    <recommendedName>
        <fullName evidence="7">Reverse transcriptase RNase H-like domain-containing protein</fullName>
    </recommendedName>
</protein>
<keyword evidence="4" id="KW-0255">Endonuclease</keyword>
<evidence type="ECO:0000256" key="2">
    <source>
        <dbReference type="ARBA" id="ARBA00022695"/>
    </source>
</evidence>
<evidence type="ECO:0000256" key="6">
    <source>
        <dbReference type="ARBA" id="ARBA00022918"/>
    </source>
</evidence>
<accession>A0A8T1SPM9</accession>
<dbReference type="PANTHER" id="PTHR33050:SF7">
    <property type="entry name" value="RIBONUCLEASE H"/>
    <property type="match status" value="1"/>
</dbReference>
<organism evidence="8 9">
    <name type="scientific">Chelydra serpentina</name>
    <name type="common">Snapping turtle</name>
    <name type="synonym">Testudo serpentina</name>
    <dbReference type="NCBI Taxonomy" id="8475"/>
    <lineage>
        <taxon>Eukaryota</taxon>
        <taxon>Metazoa</taxon>
        <taxon>Chordata</taxon>
        <taxon>Craniata</taxon>
        <taxon>Vertebrata</taxon>
        <taxon>Euteleostomi</taxon>
        <taxon>Archelosauria</taxon>
        <taxon>Testudinata</taxon>
        <taxon>Testudines</taxon>
        <taxon>Cryptodira</taxon>
        <taxon>Durocryptodira</taxon>
        <taxon>Americhelydia</taxon>
        <taxon>Chelydroidea</taxon>
        <taxon>Chelydridae</taxon>
        <taxon>Chelydra</taxon>
    </lineage>
</organism>
<keyword evidence="5" id="KW-0378">Hydrolase</keyword>
<dbReference type="GO" id="GO:0003964">
    <property type="term" value="F:RNA-directed DNA polymerase activity"/>
    <property type="evidence" value="ECO:0007669"/>
    <property type="project" value="UniProtKB-KW"/>
</dbReference>
<evidence type="ECO:0000256" key="1">
    <source>
        <dbReference type="ARBA" id="ARBA00022679"/>
    </source>
</evidence>
<dbReference type="EMBL" id="JAHGAV010000134">
    <property type="protein sequence ID" value="KAG6930889.1"/>
    <property type="molecule type" value="Genomic_DNA"/>
</dbReference>
<dbReference type="CDD" id="cd09275">
    <property type="entry name" value="RNase_HI_RT_DIRS1"/>
    <property type="match status" value="1"/>
</dbReference>
<dbReference type="SUPFAM" id="SSF56672">
    <property type="entry name" value="DNA/RNA polymerases"/>
    <property type="match status" value="1"/>
</dbReference>
<dbReference type="Proteomes" id="UP000765507">
    <property type="component" value="Unassembled WGS sequence"/>
</dbReference>
<keyword evidence="6" id="KW-0695">RNA-directed DNA polymerase</keyword>
<sequence>NSLSWWLNPLTLREGVPFQPPLPTLTLVTDASALGWGAHLGQLTTQGMWLQHELDLHINIKELRAIRLACQAFLAHLQGRCVEVLTDNTTAMYYLNKQGGARSSPLCREALLLWDLCLTHSVSLQASYLPGVQNVLADQLSRRFLVHEWSIRPDVIHSIFRTWGFPQLDLFASRT</sequence>
<keyword evidence="3" id="KW-0540">Nuclease</keyword>
<feature type="non-terminal residue" evidence="8">
    <location>
        <position position="1"/>
    </location>
</feature>